<accession>A0ABV8QUE5</accession>
<comment type="pathway">
    <text evidence="1 7">Bacterial outer membrane biogenesis; LPS core biosynthesis.</text>
</comment>
<dbReference type="Proteomes" id="UP001595907">
    <property type="component" value="Unassembled WGS sequence"/>
</dbReference>
<dbReference type="Pfam" id="PF04413">
    <property type="entry name" value="Glycos_transf_N"/>
    <property type="match status" value="1"/>
</dbReference>
<sequence>MLFFYNLFIALYQLGVRIASFKSTKATLWLEGRKNIFNKLQVWRNELPADSNIIWVHCASLGEFEQGRPVIEALKKDYPLHKILLTFFSPSGYEIRKHYPQADGVFYLPMDGKRNAQRFLEIVQPALVIWVKYEYWYYYLTTLKTTGVPVLLVSAVFRASQPFFKWYGGLWKKVLQSFETIFVQNASSIELLTEIKLAQNVVLAGDTRFDRVVAVAATTHSLPELVIQFCANSTVIVAGSTWEDDEEVLKHFIVQHPHIKFIIAPHEIDEEHLFSIKKILPQAVFYTTLKQHDVTAQVLVIDNIGMLASLYKIATIAYIGGGFNDSGIHNILEAAVYGMPVVFGPEYHKFSEALALVQQKGAFSVETALELENTLNDLLINTNTYDKACNVNKAYVLQNKGATEKIMSHIYAKRLLTN</sequence>
<evidence type="ECO:0000256" key="4">
    <source>
        <dbReference type="ARBA" id="ARBA00022679"/>
    </source>
</evidence>
<evidence type="ECO:0000259" key="8">
    <source>
        <dbReference type="Pfam" id="PF04413"/>
    </source>
</evidence>
<keyword evidence="7" id="KW-1003">Cell membrane</keyword>
<keyword evidence="7" id="KW-0448">Lipopolysaccharide biosynthesis</keyword>
<evidence type="ECO:0000256" key="2">
    <source>
        <dbReference type="ARBA" id="ARBA00012621"/>
    </source>
</evidence>
<keyword evidence="10" id="KW-1185">Reference proteome</keyword>
<name>A0ABV8QUE5_9BACT</name>
<organism evidence="9 10">
    <name type="scientific">Ferruginibacter yonginensis</name>
    <dbReference type="NCBI Taxonomy" id="1310416"/>
    <lineage>
        <taxon>Bacteria</taxon>
        <taxon>Pseudomonadati</taxon>
        <taxon>Bacteroidota</taxon>
        <taxon>Chitinophagia</taxon>
        <taxon>Chitinophagales</taxon>
        <taxon>Chitinophagaceae</taxon>
        <taxon>Ferruginibacter</taxon>
    </lineage>
</organism>
<keyword evidence="4 7" id="KW-0808">Transferase</keyword>
<reference evidence="10" key="1">
    <citation type="journal article" date="2019" name="Int. J. Syst. Evol. Microbiol.">
        <title>The Global Catalogue of Microorganisms (GCM) 10K type strain sequencing project: providing services to taxonomists for standard genome sequencing and annotation.</title>
        <authorList>
            <consortium name="The Broad Institute Genomics Platform"/>
            <consortium name="The Broad Institute Genome Sequencing Center for Infectious Disease"/>
            <person name="Wu L."/>
            <person name="Ma J."/>
        </authorList>
    </citation>
    <scope>NUCLEOTIDE SEQUENCE [LARGE SCALE GENOMIC DNA]</scope>
    <source>
        <strain evidence="10">CECT 8289</strain>
    </source>
</reference>
<feature type="domain" description="3-deoxy-D-manno-octulosonic-acid transferase N-terminal" evidence="8">
    <location>
        <begin position="45"/>
        <end position="210"/>
    </location>
</feature>
<comment type="function">
    <text evidence="7">Involved in lipopolysaccharide (LPS) biosynthesis. Catalyzes the transfer of 3-deoxy-D-manno-octulosonate (Kdo) residue(s) from CMP-Kdo to lipid IV(A), the tetraacyldisaccharide-1,4'-bisphosphate precursor of lipid A.</text>
</comment>
<dbReference type="EC" id="2.4.99.12" evidence="2 7"/>
<evidence type="ECO:0000313" key="9">
    <source>
        <dbReference type="EMBL" id="MFC4263806.1"/>
    </source>
</evidence>
<keyword evidence="7" id="KW-0472">Membrane</keyword>
<dbReference type="InterPro" id="IPR039901">
    <property type="entry name" value="Kdotransferase"/>
</dbReference>
<dbReference type="SUPFAM" id="SSF53756">
    <property type="entry name" value="UDP-Glycosyltransferase/glycogen phosphorylase"/>
    <property type="match status" value="1"/>
</dbReference>
<dbReference type="InterPro" id="IPR038107">
    <property type="entry name" value="Glycos_transf_N_sf"/>
</dbReference>
<dbReference type="Gene3D" id="3.40.50.11720">
    <property type="entry name" value="3-Deoxy-D-manno-octulosonic-acid transferase, N-terminal domain"/>
    <property type="match status" value="1"/>
</dbReference>
<proteinExistence type="inferred from homology"/>
<comment type="catalytic activity">
    <reaction evidence="6 7">
        <text>lipid IVA (E. coli) + CMP-3-deoxy-beta-D-manno-octulosonate = alpha-Kdo-(2-&gt;6)-lipid IVA (E. coli) + CMP + H(+)</text>
        <dbReference type="Rhea" id="RHEA:28066"/>
        <dbReference type="ChEBI" id="CHEBI:15378"/>
        <dbReference type="ChEBI" id="CHEBI:58603"/>
        <dbReference type="ChEBI" id="CHEBI:60364"/>
        <dbReference type="ChEBI" id="CHEBI:60377"/>
        <dbReference type="ChEBI" id="CHEBI:85987"/>
        <dbReference type="EC" id="2.4.99.12"/>
    </reaction>
</comment>
<evidence type="ECO:0000256" key="1">
    <source>
        <dbReference type="ARBA" id="ARBA00004713"/>
    </source>
</evidence>
<dbReference type="PANTHER" id="PTHR42755">
    <property type="entry name" value="3-DEOXY-MANNO-OCTULOSONATE CYTIDYLYLTRANSFERASE"/>
    <property type="match status" value="1"/>
</dbReference>
<evidence type="ECO:0000256" key="7">
    <source>
        <dbReference type="RuleBase" id="RU365103"/>
    </source>
</evidence>
<comment type="caution">
    <text evidence="9">The sequence shown here is derived from an EMBL/GenBank/DDBJ whole genome shotgun (WGS) entry which is preliminary data.</text>
</comment>
<evidence type="ECO:0000256" key="6">
    <source>
        <dbReference type="ARBA" id="ARBA00049183"/>
    </source>
</evidence>
<dbReference type="RefSeq" id="WP_379710847.1">
    <property type="nucleotide sequence ID" value="NZ_JBHSCZ010000004.1"/>
</dbReference>
<dbReference type="GO" id="GO:0016740">
    <property type="term" value="F:transferase activity"/>
    <property type="evidence" value="ECO:0007669"/>
    <property type="project" value="UniProtKB-KW"/>
</dbReference>
<comment type="subcellular location">
    <subcellularLocation>
        <location evidence="7">Cell membrane</location>
    </subcellularLocation>
</comment>
<protein>
    <recommendedName>
        <fullName evidence="3 7">3-deoxy-D-manno-octulosonic acid transferase</fullName>
        <shortName evidence="7">Kdo transferase</shortName>
        <ecNumber evidence="2 7">2.4.99.12</ecNumber>
    </recommendedName>
    <alternativeName>
        <fullName evidence="5 7">Lipid IV(A) 3-deoxy-D-manno-octulosonic acid transferase</fullName>
    </alternativeName>
</protein>
<evidence type="ECO:0000313" key="10">
    <source>
        <dbReference type="Proteomes" id="UP001595907"/>
    </source>
</evidence>
<comment type="similarity">
    <text evidence="7">Belongs to the glycosyltransferase group 1 family.</text>
</comment>
<evidence type="ECO:0000256" key="5">
    <source>
        <dbReference type="ARBA" id="ARBA00031445"/>
    </source>
</evidence>
<dbReference type="Gene3D" id="3.40.50.2000">
    <property type="entry name" value="Glycogen Phosphorylase B"/>
    <property type="match status" value="1"/>
</dbReference>
<dbReference type="EMBL" id="JBHSCZ010000004">
    <property type="protein sequence ID" value="MFC4263806.1"/>
    <property type="molecule type" value="Genomic_DNA"/>
</dbReference>
<gene>
    <name evidence="9" type="ORF">ACFOWM_12995</name>
</gene>
<dbReference type="PANTHER" id="PTHR42755:SF1">
    <property type="entry name" value="3-DEOXY-D-MANNO-OCTULOSONIC ACID TRANSFERASE, MITOCHONDRIAL-RELATED"/>
    <property type="match status" value="1"/>
</dbReference>
<evidence type="ECO:0000256" key="3">
    <source>
        <dbReference type="ARBA" id="ARBA00019077"/>
    </source>
</evidence>
<dbReference type="InterPro" id="IPR007507">
    <property type="entry name" value="Glycos_transf_N"/>
</dbReference>